<feature type="transmembrane region" description="Helical" evidence="1">
    <location>
        <begin position="1206"/>
        <end position="1224"/>
    </location>
</feature>
<organism evidence="2 3">
    <name type="scientific">Huberarchaeum crystalense</name>
    <dbReference type="NCBI Taxonomy" id="2014257"/>
    <lineage>
        <taxon>Archaea</taxon>
        <taxon>Candidatus Huberarchaeota</taxon>
        <taxon>Candidatus Huberarchaeia</taxon>
        <taxon>Candidatus Huberarchaeales</taxon>
        <taxon>Candidatus Huberarchaeaceae</taxon>
        <taxon>Candidatus Huberarchaeum</taxon>
    </lineage>
</organism>
<proteinExistence type="predicted"/>
<evidence type="ECO:0008006" key="4">
    <source>
        <dbReference type="Google" id="ProtNLM"/>
    </source>
</evidence>
<dbReference type="Proteomes" id="UP000230713">
    <property type="component" value="Unassembled WGS sequence"/>
</dbReference>
<feature type="transmembrane region" description="Helical" evidence="1">
    <location>
        <begin position="1454"/>
        <end position="1474"/>
    </location>
</feature>
<gene>
    <name evidence="2" type="ORF">COS45_00625</name>
</gene>
<feature type="transmembrane region" description="Helical" evidence="1">
    <location>
        <begin position="1480"/>
        <end position="1498"/>
    </location>
</feature>
<feature type="non-terminal residue" evidence="2">
    <location>
        <position position="1"/>
    </location>
</feature>
<reference evidence="3" key="1">
    <citation type="submission" date="2017-09" db="EMBL/GenBank/DDBJ databases">
        <title>Depth-based differentiation of microbial function through sediment-hosted aquifers and enrichment of novel symbionts in the deep terrestrial subsurface.</title>
        <authorList>
            <person name="Probst A.J."/>
            <person name="Ladd B."/>
            <person name="Jarett J.K."/>
            <person name="Geller-Mcgrath D.E."/>
            <person name="Sieber C.M.K."/>
            <person name="Emerson J.B."/>
            <person name="Anantharaman K."/>
            <person name="Thomas B.C."/>
            <person name="Malmstrom R."/>
            <person name="Stieglmeier M."/>
            <person name="Klingl A."/>
            <person name="Woyke T."/>
            <person name="Ryan C.M."/>
            <person name="Banfield J.F."/>
        </authorList>
    </citation>
    <scope>NUCLEOTIDE SEQUENCE [LARGE SCALE GENOMIC DNA]</scope>
</reference>
<keyword evidence="1" id="KW-0812">Transmembrane</keyword>
<comment type="caution">
    <text evidence="2">The sequence shown here is derived from an EMBL/GenBank/DDBJ whole genome shotgun (WGS) entry which is preliminary data.</text>
</comment>
<evidence type="ECO:0000313" key="3">
    <source>
        <dbReference type="Proteomes" id="UP000230713"/>
    </source>
</evidence>
<dbReference type="EMBL" id="PEUT01000013">
    <property type="protein sequence ID" value="PIV13862.1"/>
    <property type="molecule type" value="Genomic_DNA"/>
</dbReference>
<sequence length="1573" mass="173525">TAFYALTPGFVNIKGTTQPIHSDGSNDVNYTWYIVWPNGTEEALCKRNINLRNGVENVAGIPLPVVIYNSENQTNTTYNNLNNTITVCNNISNCFSNTTTYNLSDYDPDLCVYDYTWKDYSCLPSWKLVLDNVSGEVTNTNNVWDQKAEYACGTTHPEDIFIGTYYDSWANPYVSSVNWPESICNCRGSRCVKKIPVTVCNGGFNIVQPLIGTDAAYNVSIRVVKKNASARCCSYCNNTNCVDCSNISLNTIEGEQFGDMQSKAAGQTSCVTRWFTLDASKYNNTDKFMNVTTIVDYYKISPYNLILRVDDEKSASIPISCAMDLSLDELFLSSKKVCVNDTFGGIYYVSAGGAKQSANANTELAIYNSSGNFTNSLFKKSLGEDTYRTSTAKGKQIPHINSPLTQGNYSVEVWVDPPVMYGCGRGFCYNYNGTTDETNETNNNQIRTMECILCNENVRPSGVNVSDRDPCSETICKGVHLVNVTITNKGSNRTNVNVNLTIYDPNNVSTPYIKQINLSEGDNTQNYVLFYIDFTINGSYSFSVSVPAQLNEDNPDDNTYDTASPVTAIDCAEGIDLRILSVAPAGKNNCEEYFNVTIENRGGINATDVILTIGEDNSSATKIISIGNVSGYENKTILVSWVSGDHTNIKLSFTVSQNSEDLDPDNDLFCSDTYSRNDKVLCSACHSCNRDDQCISDSCVGGSCSLCQCNIDNNCTNYTCDCSVGCCVNHECLTNLGRGSRCDRDDCCASKNCIDKYCACNSLGISCSADSECCSNSCVGGKCVDSSSKPSPITNNIVATITTTHFACKDMCVNVTFPFSGNVFVHLDNNLIGEANKNNLFCFTTTIGKHTLVLTKQGYNSVTFEIDALAFCNSNGICESSCGETPNNCSNDCYSSICNNNGICEPERGENAINCFNDCGGCTIRYSAPKDKFCTWTPFKIVLIEPDKSQANLYYKAYKGTSYNWELLSLDNNTEIVFDLLYKAIDELKSTFMINTTNTTCIPNNVTFDLEFIKCTCVIDGFCAKDDGESTMSCCEDCGSKCGDGVCNCNENRENCLVDCENCGDGICSDFETCLSCPLDCGECVPQIEFGSGIEKLDKLKKGEMPFLFCGDGLCTSAETCETCPQDCGSCDKPHCGDGVCRYDLGETCKNCMRDCGPCPVGHYCGDGVCQSNEKCGECLADCGPCPIISTFKGCLCKYQTCSWCWIIILVLGLALSILTFLAMQMVNRIPSAQENTIDKLKNKLYSLFGKTPQTKNEQLSEYLSKSLDSGEKVKYSTKFSLNELVSGFIKKGWSDADVIKAMNNIKYSNDYVQIACSILVFILFLGISIAILLGIICCPLFTLFCDTTSWLYILLTALSIISMFLVSRIKYRIPDVDEATIEQLGDYLSKIMKKSETSAHNETNKDNIFDKISNIIFRKSSNKDIIPLLTSKGWGLEQIAKAMNITTELKNDYIPFIAGLATLLFVAGLTFIFNICDILWLPLVIVIPSVLFLGYNWNKTRIEKQKIAKNITEMQAKSIFVETFAKKGLDVAFVDLKPEKIEYQGQQFWRVLTKDKNHEVILDLKGKVLRVV</sequence>
<name>A0A2H9M2Q1_HUBC1</name>
<accession>A0A2H9M2Q1</accession>
<evidence type="ECO:0000313" key="2">
    <source>
        <dbReference type="EMBL" id="PIV13862.1"/>
    </source>
</evidence>
<keyword evidence="1" id="KW-1133">Transmembrane helix</keyword>
<keyword evidence="1" id="KW-0472">Membrane</keyword>
<evidence type="ECO:0000256" key="1">
    <source>
        <dbReference type="SAM" id="Phobius"/>
    </source>
</evidence>
<feature type="transmembrane region" description="Helical" evidence="1">
    <location>
        <begin position="1312"/>
        <end position="1345"/>
    </location>
</feature>
<feature type="transmembrane region" description="Helical" evidence="1">
    <location>
        <begin position="1351"/>
        <end position="1367"/>
    </location>
</feature>
<protein>
    <recommendedName>
        <fullName evidence="4">CARDB domain-containing protein</fullName>
    </recommendedName>
</protein>